<keyword evidence="1" id="KW-0732">Signal</keyword>
<reference evidence="3 4" key="1">
    <citation type="submission" date="2023-02" db="EMBL/GenBank/DDBJ databases">
        <title>Bacterial whole genomic sequence of Curvibacter sp. HBC61.</title>
        <authorList>
            <person name="Le V."/>
            <person name="Ko S.-R."/>
            <person name="Ahn C.-Y."/>
            <person name="Oh H.-M."/>
        </authorList>
    </citation>
    <scope>NUCLEOTIDE SEQUENCE [LARGE SCALE GENOMIC DNA]</scope>
    <source>
        <strain evidence="3 4">HBC61</strain>
    </source>
</reference>
<evidence type="ECO:0000256" key="1">
    <source>
        <dbReference type="ARBA" id="ARBA00022729"/>
    </source>
</evidence>
<dbReference type="SUPFAM" id="SSF51126">
    <property type="entry name" value="Pectin lyase-like"/>
    <property type="match status" value="1"/>
</dbReference>
<comment type="caution">
    <text evidence="3">The sequence shown here is derived from an EMBL/GenBank/DDBJ whole genome shotgun (WGS) entry which is preliminary data.</text>
</comment>
<accession>A0ABT5MYN6</accession>
<evidence type="ECO:0000313" key="4">
    <source>
        <dbReference type="Proteomes" id="UP001528673"/>
    </source>
</evidence>
<dbReference type="InterPro" id="IPR001011">
    <property type="entry name" value="Acid_Pase_classA_bac"/>
</dbReference>
<dbReference type="SMART" id="SM00014">
    <property type="entry name" value="acidPPc"/>
    <property type="match status" value="1"/>
</dbReference>
<protein>
    <submittedName>
        <fullName evidence="3">Phosphatase PAP2 family protein</fullName>
    </submittedName>
</protein>
<dbReference type="PROSITE" id="PS51257">
    <property type="entry name" value="PROKAR_LIPOPROTEIN"/>
    <property type="match status" value="1"/>
</dbReference>
<dbReference type="InterPro" id="IPR013425">
    <property type="entry name" value="Autotrns_rpt"/>
</dbReference>
<dbReference type="EMBL" id="JAQSIP010000004">
    <property type="protein sequence ID" value="MDD0839144.1"/>
    <property type="molecule type" value="Genomic_DNA"/>
</dbReference>
<keyword evidence="4" id="KW-1185">Reference proteome</keyword>
<proteinExistence type="predicted"/>
<dbReference type="InterPro" id="IPR011050">
    <property type="entry name" value="Pectin_lyase_fold/virulence"/>
</dbReference>
<dbReference type="Pfam" id="PF01569">
    <property type="entry name" value="PAP2"/>
    <property type="match status" value="1"/>
</dbReference>
<dbReference type="InterPro" id="IPR000326">
    <property type="entry name" value="PAP2/HPO"/>
</dbReference>
<dbReference type="Proteomes" id="UP001528673">
    <property type="component" value="Unassembled WGS sequence"/>
</dbReference>
<dbReference type="Pfam" id="PF12951">
    <property type="entry name" value="PATR"/>
    <property type="match status" value="1"/>
</dbReference>
<dbReference type="PRINTS" id="PR00483">
    <property type="entry name" value="BACPHPHTASE"/>
</dbReference>
<sequence length="656" mass="68134">MSLKPTWALRPLILALSTTTLLLACGGGGSELNLPLPAEPTGIGAADSAPVPSVTAYADTGSTNSRSNPCNVTLATNAGVRVLQGFLDLWTPTSLLVDAGVTLAAANGCPAVTASPWTGIPGDSTDGAVKNSTVHAGNINYVKTVTQNRTTAQALAAYLDDRRQKGYSVSDGLGPLTSLWRQGAQQTTTIVSVDPMQPLSAPVNDNGNNLGVGSSTNADLGLAVDFIGALADGSTEPPKRFFKYARPWRWSSDVKVVPALESAKSSTPATDGGFPSGHTAEAWRDTLAMAYLVPQRYQELLTRAMEMGENRILSGMHSPLDVMGGRVHATAVVAYNLSSVPYYSSAVKSAAYNQAQTYLQRKTGSADFNALNTYAHTPKTNDSSNADYDRFASHSSNRASYRQRLTYGFSQINPVGLTSTVPKGAEVLLETRLPYLTADQRRVVLKSTALDSGYPLGNDPEGWGRLNLFAAADGYGQFNGDVTVTMNASLGGFNALDSWRNDIAGKGMLSKLGSGTLRLSGANSYSGGTVLSAGTLGADSTTALGTGDVFVKGGTLECTAAGSLAIGGAYSQAAGTLQLQMQSASQGGLTVKGNAVIKGGDLKISFSGYTPAVGTTLTVLTAGVRSGQFNSITVAGFSKVTPLYQGNTIQVRLDGV</sequence>
<evidence type="ECO:0000259" key="2">
    <source>
        <dbReference type="SMART" id="SM00014"/>
    </source>
</evidence>
<organism evidence="3 4">
    <name type="scientific">Curvibacter cyanobacteriorum</name>
    <dbReference type="NCBI Taxonomy" id="3026422"/>
    <lineage>
        <taxon>Bacteria</taxon>
        <taxon>Pseudomonadati</taxon>
        <taxon>Pseudomonadota</taxon>
        <taxon>Betaproteobacteria</taxon>
        <taxon>Burkholderiales</taxon>
        <taxon>Comamonadaceae</taxon>
        <taxon>Curvibacter</taxon>
    </lineage>
</organism>
<dbReference type="Gene3D" id="1.20.144.10">
    <property type="entry name" value="Phosphatidic acid phosphatase type 2/haloperoxidase"/>
    <property type="match status" value="1"/>
</dbReference>
<dbReference type="SUPFAM" id="SSF48317">
    <property type="entry name" value="Acid phosphatase/Vanadium-dependent haloperoxidase"/>
    <property type="match status" value="1"/>
</dbReference>
<dbReference type="RefSeq" id="WP_273951538.1">
    <property type="nucleotide sequence ID" value="NZ_JAQSIP010000004.1"/>
</dbReference>
<feature type="domain" description="Phosphatidic acid phosphatase type 2/haloperoxidase" evidence="2">
    <location>
        <begin position="220"/>
        <end position="337"/>
    </location>
</feature>
<evidence type="ECO:0000313" key="3">
    <source>
        <dbReference type="EMBL" id="MDD0839144.1"/>
    </source>
</evidence>
<gene>
    <name evidence="3" type="ORF">PSQ40_11215</name>
</gene>
<dbReference type="InterPro" id="IPR036938">
    <property type="entry name" value="PAP2/HPO_sf"/>
</dbReference>
<dbReference type="NCBIfam" id="TIGR02601">
    <property type="entry name" value="autotrns_rpt"/>
    <property type="match status" value="1"/>
</dbReference>
<dbReference type="CDD" id="cd03397">
    <property type="entry name" value="PAP2_acid_phosphatase"/>
    <property type="match status" value="1"/>
</dbReference>
<name>A0ABT5MYN6_9BURK</name>